<evidence type="ECO:0000313" key="5">
    <source>
        <dbReference type="EMBL" id="GEA83538.1"/>
    </source>
</evidence>
<dbReference type="Proteomes" id="UP000320461">
    <property type="component" value="Unassembled WGS sequence"/>
</dbReference>
<reference evidence="5 6" key="1">
    <citation type="submission" date="2019-06" db="EMBL/GenBank/DDBJ databases">
        <title>Whole genome shotgun sequence of Cellulomonas gelida NBRC 3748.</title>
        <authorList>
            <person name="Hosoyama A."/>
            <person name="Uohara A."/>
            <person name="Ohji S."/>
            <person name="Ichikawa N."/>
        </authorList>
    </citation>
    <scope>NUCLEOTIDE SEQUENCE [LARGE SCALE GENOMIC DNA]</scope>
    <source>
        <strain evidence="5 6">NBRC 3748</strain>
    </source>
</reference>
<feature type="domain" description="Glycosyltransferase subfamily 4-like N-terminal" evidence="4">
    <location>
        <begin position="21"/>
        <end position="174"/>
    </location>
</feature>
<dbReference type="SUPFAM" id="SSF53756">
    <property type="entry name" value="UDP-Glycosyltransferase/glycogen phosphorylase"/>
    <property type="match status" value="1"/>
</dbReference>
<proteinExistence type="predicted"/>
<dbReference type="Gene3D" id="3.40.50.2000">
    <property type="entry name" value="Glycogen Phosphorylase B"/>
    <property type="match status" value="2"/>
</dbReference>
<evidence type="ECO:0000259" key="3">
    <source>
        <dbReference type="Pfam" id="PF00534"/>
    </source>
</evidence>
<sequence length="376" mass="40801">MSAVRVLVVTIVHDPRDSRIFARQIAAMLDAGWHVTYAAPFSATGAPVPQLARLRALDLPRAYGRRRAAAWRAARRLVHAESPRHDLVLLHDPELVLATASRSTPAVVWDVHEDTAGAIEHKGWLPPSARGVASAAARWLERWSERHFDLILAEHAYQERFAKAHAVVPNTVRVPADVSASGDSTVLYVGSITRVRGGLDLIEVGRQLRRRTDGAVTLRLIGPADEPTTTALQAAVAAGDVRWDGRLSSEVAMRALDGALAGLSLLHDTPNYRASLPTKVVEYMAHGVPVVTTPLPLAQALVERAECGFVVPFATPSVAVDAVLHLLDDPALRERMSASGRATAVAEFDWSVQSAAFLAELERVVTKHRTRRNPTP</sequence>
<dbReference type="GO" id="GO:0016757">
    <property type="term" value="F:glycosyltransferase activity"/>
    <property type="evidence" value="ECO:0007669"/>
    <property type="project" value="UniProtKB-KW"/>
</dbReference>
<dbReference type="InterPro" id="IPR001296">
    <property type="entry name" value="Glyco_trans_1"/>
</dbReference>
<organism evidence="5 6">
    <name type="scientific">Cellulomonas gelida</name>
    <dbReference type="NCBI Taxonomy" id="1712"/>
    <lineage>
        <taxon>Bacteria</taxon>
        <taxon>Bacillati</taxon>
        <taxon>Actinomycetota</taxon>
        <taxon>Actinomycetes</taxon>
        <taxon>Micrococcales</taxon>
        <taxon>Cellulomonadaceae</taxon>
        <taxon>Cellulomonas</taxon>
    </lineage>
</organism>
<dbReference type="Pfam" id="PF13579">
    <property type="entry name" value="Glyco_trans_4_4"/>
    <property type="match status" value="1"/>
</dbReference>
<evidence type="ECO:0000259" key="4">
    <source>
        <dbReference type="Pfam" id="PF13579"/>
    </source>
</evidence>
<keyword evidence="1" id="KW-0328">Glycosyltransferase</keyword>
<feature type="domain" description="Glycosyl transferase family 1" evidence="3">
    <location>
        <begin position="181"/>
        <end position="341"/>
    </location>
</feature>
<dbReference type="PANTHER" id="PTHR12526:SF600">
    <property type="entry name" value="GLYCOSYL TRANSFERASE GROUP 1"/>
    <property type="match status" value="1"/>
</dbReference>
<evidence type="ECO:0000256" key="2">
    <source>
        <dbReference type="ARBA" id="ARBA00022679"/>
    </source>
</evidence>
<dbReference type="AlphaFoldDB" id="A0A4Y3KKQ5"/>
<dbReference type="CDD" id="cd03801">
    <property type="entry name" value="GT4_PimA-like"/>
    <property type="match status" value="1"/>
</dbReference>
<keyword evidence="2 5" id="KW-0808">Transferase</keyword>
<dbReference type="RefSeq" id="WP_048344272.1">
    <property type="nucleotide sequence ID" value="NZ_BJLQ01000005.1"/>
</dbReference>
<dbReference type="EMBL" id="BJLQ01000005">
    <property type="protein sequence ID" value="GEA83538.1"/>
    <property type="molecule type" value="Genomic_DNA"/>
</dbReference>
<evidence type="ECO:0000256" key="1">
    <source>
        <dbReference type="ARBA" id="ARBA00022676"/>
    </source>
</evidence>
<gene>
    <name evidence="5" type="ORF">CGE01nite_07890</name>
</gene>
<accession>A0A4Y3KKQ5</accession>
<protein>
    <submittedName>
        <fullName evidence="5">Glycosyl transferase family 1</fullName>
    </submittedName>
</protein>
<dbReference type="Pfam" id="PF00534">
    <property type="entry name" value="Glycos_transf_1"/>
    <property type="match status" value="1"/>
</dbReference>
<evidence type="ECO:0000313" key="6">
    <source>
        <dbReference type="Proteomes" id="UP000320461"/>
    </source>
</evidence>
<dbReference type="InterPro" id="IPR028098">
    <property type="entry name" value="Glyco_trans_4-like_N"/>
</dbReference>
<comment type="caution">
    <text evidence="5">The sequence shown here is derived from an EMBL/GenBank/DDBJ whole genome shotgun (WGS) entry which is preliminary data.</text>
</comment>
<dbReference type="PANTHER" id="PTHR12526">
    <property type="entry name" value="GLYCOSYLTRANSFERASE"/>
    <property type="match status" value="1"/>
</dbReference>
<keyword evidence="6" id="KW-1185">Reference proteome</keyword>
<name>A0A4Y3KKQ5_9CELL</name>